<dbReference type="AlphaFoldDB" id="A0A0P1FP80"/>
<evidence type="ECO:0000313" key="5">
    <source>
        <dbReference type="Proteomes" id="UP000051887"/>
    </source>
</evidence>
<evidence type="ECO:0000259" key="1">
    <source>
        <dbReference type="Pfam" id="PF00117"/>
    </source>
</evidence>
<evidence type="ECO:0000313" key="3">
    <source>
        <dbReference type="EMBL" id="CUH70372.1"/>
    </source>
</evidence>
<feature type="domain" description="Glutamine amidotransferase" evidence="1">
    <location>
        <begin position="73"/>
        <end position="178"/>
    </location>
</feature>
<dbReference type="Gene3D" id="3.40.50.880">
    <property type="match status" value="1"/>
</dbReference>
<reference evidence="3 5" key="1">
    <citation type="submission" date="2015-09" db="EMBL/GenBank/DDBJ databases">
        <authorList>
            <consortium name="Swine Surveillance"/>
        </authorList>
    </citation>
    <scope>NUCLEOTIDE SEQUENCE [LARGE SCALE GENOMIC DNA]</scope>
    <source>
        <strain evidence="3 5">5120</strain>
    </source>
</reference>
<dbReference type="OrthoDB" id="7365442at2"/>
<dbReference type="RefSeq" id="WP_058241722.1">
    <property type="nucleotide sequence ID" value="NZ_CYSB01000004.1"/>
</dbReference>
<dbReference type="Proteomes" id="UP000051086">
    <property type="component" value="Unassembled WGS sequence"/>
</dbReference>
<dbReference type="InterPro" id="IPR017926">
    <property type="entry name" value="GATASE"/>
</dbReference>
<dbReference type="Proteomes" id="UP000051887">
    <property type="component" value="Unassembled WGS sequence"/>
</dbReference>
<dbReference type="SUPFAM" id="SSF52317">
    <property type="entry name" value="Class I glutamine amidotransferase-like"/>
    <property type="match status" value="1"/>
</dbReference>
<organism evidence="3 5">
    <name type="scientific">Thalassovita autumnalis</name>
    <dbReference type="NCBI Taxonomy" id="2072972"/>
    <lineage>
        <taxon>Bacteria</taxon>
        <taxon>Pseudomonadati</taxon>
        <taxon>Pseudomonadota</taxon>
        <taxon>Alphaproteobacteria</taxon>
        <taxon>Rhodobacterales</taxon>
        <taxon>Roseobacteraceae</taxon>
        <taxon>Thalassovita</taxon>
    </lineage>
</organism>
<dbReference type="EC" id="6.3.5.2" evidence="3"/>
<proteinExistence type="predicted"/>
<keyword evidence="4" id="KW-1185">Reference proteome</keyword>
<dbReference type="PANTHER" id="PTHR42695">
    <property type="entry name" value="GLUTAMINE AMIDOTRANSFERASE YLR126C-RELATED"/>
    <property type="match status" value="1"/>
</dbReference>
<dbReference type="PANTHER" id="PTHR42695:SF5">
    <property type="entry name" value="GLUTAMINE AMIDOTRANSFERASE YLR126C-RELATED"/>
    <property type="match status" value="1"/>
</dbReference>
<gene>
    <name evidence="3" type="primary">guaA_1</name>
    <name evidence="2" type="ORF">TL5118_00116</name>
    <name evidence="3" type="ORF">TL5120_00148</name>
</gene>
<name>A0A0P1FP80_9RHOB</name>
<dbReference type="InterPro" id="IPR044992">
    <property type="entry name" value="ChyE-like"/>
</dbReference>
<dbReference type="GO" id="GO:0003922">
    <property type="term" value="F:GMP synthase (glutamine-hydrolyzing) activity"/>
    <property type="evidence" value="ECO:0007669"/>
    <property type="project" value="UniProtKB-EC"/>
</dbReference>
<dbReference type="Pfam" id="PF00117">
    <property type="entry name" value="GATase"/>
    <property type="match status" value="1"/>
</dbReference>
<keyword evidence="3" id="KW-0436">Ligase</keyword>
<reference evidence="2 4" key="2">
    <citation type="submission" date="2015-09" db="EMBL/GenBank/DDBJ databases">
        <authorList>
            <person name="Rodrigo-Torres L."/>
            <person name="Arahal D.R."/>
        </authorList>
    </citation>
    <scope>NUCLEOTIDE SEQUENCE [LARGE SCALE GENOMIC DNA]</scope>
    <source>
        <strain evidence="2 4">CECT 5118</strain>
    </source>
</reference>
<dbReference type="EMBL" id="CYSC01000003">
    <property type="protein sequence ID" value="CUH70372.1"/>
    <property type="molecule type" value="Genomic_DNA"/>
</dbReference>
<protein>
    <submittedName>
        <fullName evidence="3">GMP synthase [glutamine-hydrolyzing]</fullName>
        <ecNumber evidence="3">6.3.5.2</ecNumber>
    </submittedName>
</protein>
<evidence type="ECO:0000313" key="4">
    <source>
        <dbReference type="Proteomes" id="UP000051086"/>
    </source>
</evidence>
<dbReference type="CDD" id="cd01741">
    <property type="entry name" value="GATase1_1"/>
    <property type="match status" value="1"/>
</dbReference>
<dbReference type="InterPro" id="IPR029062">
    <property type="entry name" value="Class_I_gatase-like"/>
</dbReference>
<evidence type="ECO:0000313" key="2">
    <source>
        <dbReference type="EMBL" id="CUH62650.1"/>
    </source>
</evidence>
<accession>A0A0P1FP80</accession>
<sequence length="231" mass="25211">MKIGILQTGHAPDEVKGELGDYATMFAKLLEGNGFDYVDYYVVDGVFPASVDEADGWLITGSKHGVYEDHDWIPPLEALIRDIRDAGKPLIGVCFGHQIIAQALGGKVEKFSEGWSAGPTTYDVQGREMTLNAWHQDQVITPPEGAEVFASSDFCANAGLVIGKQVLTIQPHPEFTAKMIDGLIRYRAPGVLPDEMIKEVAGNIDAKVDDHEFAVMMAKFFRGEDIKGDPA</sequence>
<dbReference type="PROSITE" id="PS51273">
    <property type="entry name" value="GATASE_TYPE_1"/>
    <property type="match status" value="1"/>
</dbReference>
<dbReference type="EMBL" id="CYSB01000004">
    <property type="protein sequence ID" value="CUH62650.1"/>
    <property type="molecule type" value="Genomic_DNA"/>
</dbReference>
<dbReference type="GO" id="GO:0005829">
    <property type="term" value="C:cytosol"/>
    <property type="evidence" value="ECO:0007669"/>
    <property type="project" value="TreeGrafter"/>
</dbReference>